<proteinExistence type="inferred from homology"/>
<dbReference type="InterPro" id="IPR023584">
    <property type="entry name" value="Ribosome_recyc_fac_dom"/>
</dbReference>
<name>A0A8S1F6K6_9PELO</name>
<evidence type="ECO:0000256" key="1">
    <source>
        <dbReference type="ARBA" id="ARBA00005912"/>
    </source>
</evidence>
<organism evidence="7 8">
    <name type="scientific">Caenorhabditis bovis</name>
    <dbReference type="NCBI Taxonomy" id="2654633"/>
    <lineage>
        <taxon>Eukaryota</taxon>
        <taxon>Metazoa</taxon>
        <taxon>Ecdysozoa</taxon>
        <taxon>Nematoda</taxon>
        <taxon>Chromadorea</taxon>
        <taxon>Rhabditida</taxon>
        <taxon>Rhabditina</taxon>
        <taxon>Rhabditomorpha</taxon>
        <taxon>Rhabditoidea</taxon>
        <taxon>Rhabditidae</taxon>
        <taxon>Peloderinae</taxon>
        <taxon>Caenorhabditis</taxon>
    </lineage>
</organism>
<accession>A0A8S1F6K6</accession>
<dbReference type="Pfam" id="PF01765">
    <property type="entry name" value="RRF"/>
    <property type="match status" value="1"/>
</dbReference>
<dbReference type="InterPro" id="IPR002661">
    <property type="entry name" value="Ribosome_recyc_fac"/>
</dbReference>
<dbReference type="AlphaFoldDB" id="A0A8S1F6K6"/>
<dbReference type="GO" id="GO:0043023">
    <property type="term" value="F:ribosomal large subunit binding"/>
    <property type="evidence" value="ECO:0007669"/>
    <property type="project" value="TreeGrafter"/>
</dbReference>
<evidence type="ECO:0000256" key="4">
    <source>
        <dbReference type="ARBA" id="ARBA00033107"/>
    </source>
</evidence>
<keyword evidence="3" id="KW-0648">Protein biosynthesis</keyword>
<dbReference type="InterPro" id="IPR036191">
    <property type="entry name" value="RRF_sf"/>
</dbReference>
<dbReference type="PANTHER" id="PTHR20982">
    <property type="entry name" value="RIBOSOME RECYCLING FACTOR"/>
    <property type="match status" value="1"/>
</dbReference>
<keyword evidence="8" id="KW-1185">Reference proteome</keyword>
<evidence type="ECO:0000313" key="8">
    <source>
        <dbReference type="Proteomes" id="UP000494206"/>
    </source>
</evidence>
<dbReference type="SUPFAM" id="SSF55194">
    <property type="entry name" value="Ribosome recycling factor, RRF"/>
    <property type="match status" value="1"/>
</dbReference>
<feature type="region of interest" description="Disordered" evidence="5">
    <location>
        <begin position="34"/>
        <end position="53"/>
    </location>
</feature>
<evidence type="ECO:0000313" key="7">
    <source>
        <dbReference type="EMBL" id="CAB3407298.1"/>
    </source>
</evidence>
<comment type="similarity">
    <text evidence="1">Belongs to the RRF family.</text>
</comment>
<evidence type="ECO:0000256" key="5">
    <source>
        <dbReference type="SAM" id="MobiDB-lite"/>
    </source>
</evidence>
<dbReference type="PANTHER" id="PTHR20982:SF3">
    <property type="entry name" value="MITOCHONDRIAL RIBOSOME RECYCLING FACTOR PSEUDO 1"/>
    <property type="match status" value="1"/>
</dbReference>
<gene>
    <name evidence="7" type="ORF">CBOVIS_LOCUS9248</name>
</gene>
<reference evidence="7 8" key="1">
    <citation type="submission" date="2020-04" db="EMBL/GenBank/DDBJ databases">
        <authorList>
            <person name="Laetsch R D."/>
            <person name="Stevens L."/>
            <person name="Kumar S."/>
            <person name="Blaxter L. M."/>
        </authorList>
    </citation>
    <scope>NUCLEOTIDE SEQUENCE [LARGE SCALE GENOMIC DNA]</scope>
</reference>
<protein>
    <recommendedName>
        <fullName evidence="2">Ribosome-recycling factor, mitochondrial</fullName>
    </recommendedName>
    <alternativeName>
        <fullName evidence="4">Ribosome-releasing factor, mitochondrial</fullName>
    </alternativeName>
</protein>
<dbReference type="GO" id="GO:0006412">
    <property type="term" value="P:translation"/>
    <property type="evidence" value="ECO:0007669"/>
    <property type="project" value="UniProtKB-KW"/>
</dbReference>
<comment type="caution">
    <text evidence="7">The sequence shown here is derived from an EMBL/GenBank/DDBJ whole genome shotgun (WGS) entry which is preliminary data.</text>
</comment>
<dbReference type="FunFam" id="3.30.1360.40:FF:000001">
    <property type="entry name" value="Ribosome-recycling factor"/>
    <property type="match status" value="1"/>
</dbReference>
<sequence length="237" mass="26975">MFRLVRGTLAAPRLLQIVRTGEFHQATVAFKKKGHEKKKVHNPNLTSFSGDDNPVIQETTKEMQRIQEILGEELARHFSPKIDIRSFEEVMVKLETGKEKPLSHIARVSLKSPLMVMINFQDNPTAIKAAKLALQKSNLSVTPQQEGVVLYVNVPPMSKQRREQMAAEAKGRILNEYKKALNEVYSKSDKKSSQEFATRPDEARKTRQALLNLKHAAEQRGLQLIDSKRQELLKQIV</sequence>
<evidence type="ECO:0000256" key="2">
    <source>
        <dbReference type="ARBA" id="ARBA00020581"/>
    </source>
</evidence>
<dbReference type="Gene3D" id="1.10.132.20">
    <property type="entry name" value="Ribosome-recycling factor"/>
    <property type="match status" value="1"/>
</dbReference>
<dbReference type="OrthoDB" id="407355at2759"/>
<feature type="domain" description="Ribosome recycling factor" evidence="6">
    <location>
        <begin position="72"/>
        <end position="233"/>
    </location>
</feature>
<dbReference type="Proteomes" id="UP000494206">
    <property type="component" value="Unassembled WGS sequence"/>
</dbReference>
<evidence type="ECO:0000259" key="6">
    <source>
        <dbReference type="Pfam" id="PF01765"/>
    </source>
</evidence>
<evidence type="ECO:0000256" key="3">
    <source>
        <dbReference type="ARBA" id="ARBA00022917"/>
    </source>
</evidence>
<dbReference type="GO" id="GO:0005739">
    <property type="term" value="C:mitochondrion"/>
    <property type="evidence" value="ECO:0007669"/>
    <property type="project" value="TreeGrafter"/>
</dbReference>
<dbReference type="Gene3D" id="3.30.1360.40">
    <property type="match status" value="1"/>
</dbReference>
<dbReference type="EMBL" id="CADEPM010000006">
    <property type="protein sequence ID" value="CAB3407298.1"/>
    <property type="molecule type" value="Genomic_DNA"/>
</dbReference>